<evidence type="ECO:0000313" key="2">
    <source>
        <dbReference type="Proteomes" id="UP000653674"/>
    </source>
</evidence>
<dbReference type="AlphaFoldDB" id="A0A8J3PR83"/>
<reference evidence="1" key="1">
    <citation type="submission" date="2021-01" db="EMBL/GenBank/DDBJ databases">
        <title>Whole genome shotgun sequence of Planosporangium flavigriseum NBRC 105377.</title>
        <authorList>
            <person name="Komaki H."/>
            <person name="Tamura T."/>
        </authorList>
    </citation>
    <scope>NUCLEOTIDE SEQUENCE</scope>
    <source>
        <strain evidence="1">NBRC 105377</strain>
    </source>
</reference>
<dbReference type="Proteomes" id="UP000653674">
    <property type="component" value="Unassembled WGS sequence"/>
</dbReference>
<accession>A0A8J3PR83</accession>
<protein>
    <recommendedName>
        <fullName evidence="3">DUF4360 domain-containing protein</fullName>
    </recommendedName>
</protein>
<name>A0A8J3PR83_9ACTN</name>
<dbReference type="Pfam" id="PF14273">
    <property type="entry name" value="DUF4360"/>
    <property type="match status" value="1"/>
</dbReference>
<gene>
    <name evidence="1" type="ORF">Pfl04_52600</name>
</gene>
<evidence type="ECO:0008006" key="3">
    <source>
        <dbReference type="Google" id="ProtNLM"/>
    </source>
</evidence>
<proteinExistence type="predicted"/>
<evidence type="ECO:0000313" key="1">
    <source>
        <dbReference type="EMBL" id="GIG76856.1"/>
    </source>
</evidence>
<dbReference type="InterPro" id="IPR025649">
    <property type="entry name" value="DUF4360"/>
</dbReference>
<keyword evidence="2" id="KW-1185">Reference proteome</keyword>
<sequence>MDVPSLVFAPCGEQRFLNINAELRVAAGGSDSTKTTSFLSMDSTDGSISTIYHFAWKKCA</sequence>
<comment type="caution">
    <text evidence="1">The sequence shown here is derived from an EMBL/GenBank/DDBJ whole genome shotgun (WGS) entry which is preliminary data.</text>
</comment>
<dbReference type="EMBL" id="BONU01000098">
    <property type="protein sequence ID" value="GIG76856.1"/>
    <property type="molecule type" value="Genomic_DNA"/>
</dbReference>
<organism evidence="1 2">
    <name type="scientific">Planosporangium flavigriseum</name>
    <dbReference type="NCBI Taxonomy" id="373681"/>
    <lineage>
        <taxon>Bacteria</taxon>
        <taxon>Bacillati</taxon>
        <taxon>Actinomycetota</taxon>
        <taxon>Actinomycetes</taxon>
        <taxon>Micromonosporales</taxon>
        <taxon>Micromonosporaceae</taxon>
        <taxon>Planosporangium</taxon>
    </lineage>
</organism>